<feature type="transmembrane region" description="Helical" evidence="5">
    <location>
        <begin position="358"/>
        <end position="378"/>
    </location>
</feature>
<dbReference type="STRING" id="35570.A0A1I8P6F9"/>
<feature type="transmembrane region" description="Helical" evidence="5">
    <location>
        <begin position="45"/>
        <end position="66"/>
    </location>
</feature>
<name>A0A1I8P6F9_STOCA</name>
<sequence>MDYDPYRNRETKNLGYCGAFMNMVKCLFGTGILASPLAFRNVGWLMGFLASAAVVAIMTISVHILIRGMVEVSRRRQVPYMSFQKAMCEGLMEGPEWLHRNRVIAEYFVLFFMLGFYFGVGSVYVVFIADSVNKLLEHYWSIELDSRLIMCLEIIPLTMIFMIRRLKALVPFSALANVLLFSALIAIMGYIIVDGDMPALEEREAINDLAEMPLFVGTILFGCSSLGVFLAIESDMIKPKQFISKFGVLNAGMLINYLTMGLFAFLGYWKFGDALEGSITLNIPDDIILSQVITITYILAVFITYPLQCYVIVDILWINGAAAKYPSEQHLWRETVLRCFIVMTTVLVAICIPKFDLILSLVGCVTVTILSISFPAVLDICLRFTSDFGPYKIYLWRDLFLLIFGVACCISGMIGAILEIMGSGGD</sequence>
<comment type="subcellular location">
    <subcellularLocation>
        <location evidence="1">Membrane</location>
        <topology evidence="1">Multi-pass membrane protein</topology>
    </subcellularLocation>
</comment>
<dbReference type="PANTHER" id="PTHR22950">
    <property type="entry name" value="AMINO ACID TRANSPORTER"/>
    <property type="match status" value="1"/>
</dbReference>
<proteinExistence type="predicted"/>
<feature type="transmembrane region" description="Helical" evidence="5">
    <location>
        <begin position="175"/>
        <end position="193"/>
    </location>
</feature>
<feature type="transmembrane region" description="Helical" evidence="5">
    <location>
        <begin position="107"/>
        <end position="127"/>
    </location>
</feature>
<dbReference type="InterPro" id="IPR013057">
    <property type="entry name" value="AA_transpt_TM"/>
</dbReference>
<dbReference type="PANTHER" id="PTHR22950:SF340">
    <property type="entry name" value="AMINO ACID TRANSPORTER TRANSMEMBRANE DOMAIN-CONTAINING PROTEIN-RELATED"/>
    <property type="match status" value="1"/>
</dbReference>
<keyword evidence="8" id="KW-1185">Reference proteome</keyword>
<evidence type="ECO:0000313" key="8">
    <source>
        <dbReference type="Proteomes" id="UP000095300"/>
    </source>
</evidence>
<feature type="domain" description="Amino acid transporter transmembrane" evidence="6">
    <location>
        <begin position="19"/>
        <end position="417"/>
    </location>
</feature>
<feature type="transmembrane region" description="Helical" evidence="5">
    <location>
        <begin position="213"/>
        <end position="234"/>
    </location>
</feature>
<dbReference type="EnsemblMetazoa" id="SCAU005211-RA">
    <property type="protein sequence ID" value="SCAU005211-PA"/>
    <property type="gene ID" value="SCAU005211"/>
</dbReference>
<feature type="transmembrane region" description="Helical" evidence="5">
    <location>
        <begin position="288"/>
        <end position="315"/>
    </location>
</feature>
<feature type="transmembrane region" description="Helical" evidence="5">
    <location>
        <begin position="246"/>
        <end position="268"/>
    </location>
</feature>
<dbReference type="AlphaFoldDB" id="A0A1I8P6F9"/>
<evidence type="ECO:0000313" key="7">
    <source>
        <dbReference type="EnsemblMetazoa" id="SCAU005211-PA"/>
    </source>
</evidence>
<evidence type="ECO:0000256" key="2">
    <source>
        <dbReference type="ARBA" id="ARBA00022692"/>
    </source>
</evidence>
<dbReference type="KEGG" id="scac:106083519"/>
<feature type="transmembrane region" description="Helical" evidence="5">
    <location>
        <begin position="20"/>
        <end position="39"/>
    </location>
</feature>
<dbReference type="GO" id="GO:0015179">
    <property type="term" value="F:L-amino acid transmembrane transporter activity"/>
    <property type="evidence" value="ECO:0007669"/>
    <property type="project" value="TreeGrafter"/>
</dbReference>
<dbReference type="VEuPathDB" id="VectorBase:SCAU005211"/>
<reference evidence="7" key="1">
    <citation type="submission" date="2020-05" db="UniProtKB">
        <authorList>
            <consortium name="EnsemblMetazoa"/>
        </authorList>
    </citation>
    <scope>IDENTIFICATION</scope>
    <source>
        <strain evidence="7">USDA</strain>
    </source>
</reference>
<dbReference type="Pfam" id="PF01490">
    <property type="entry name" value="Aa_trans"/>
    <property type="match status" value="1"/>
</dbReference>
<organism evidence="7 8">
    <name type="scientific">Stomoxys calcitrans</name>
    <name type="common">Stable fly</name>
    <name type="synonym">Conops calcitrans</name>
    <dbReference type="NCBI Taxonomy" id="35570"/>
    <lineage>
        <taxon>Eukaryota</taxon>
        <taxon>Metazoa</taxon>
        <taxon>Ecdysozoa</taxon>
        <taxon>Arthropoda</taxon>
        <taxon>Hexapoda</taxon>
        <taxon>Insecta</taxon>
        <taxon>Pterygota</taxon>
        <taxon>Neoptera</taxon>
        <taxon>Endopterygota</taxon>
        <taxon>Diptera</taxon>
        <taxon>Brachycera</taxon>
        <taxon>Muscomorpha</taxon>
        <taxon>Muscoidea</taxon>
        <taxon>Muscidae</taxon>
        <taxon>Stomoxys</taxon>
    </lineage>
</organism>
<gene>
    <name evidence="7" type="primary">106083519</name>
</gene>
<evidence type="ECO:0000256" key="1">
    <source>
        <dbReference type="ARBA" id="ARBA00004141"/>
    </source>
</evidence>
<dbReference type="GO" id="GO:0005774">
    <property type="term" value="C:vacuolar membrane"/>
    <property type="evidence" value="ECO:0007669"/>
    <property type="project" value="TreeGrafter"/>
</dbReference>
<evidence type="ECO:0000259" key="6">
    <source>
        <dbReference type="Pfam" id="PF01490"/>
    </source>
</evidence>
<dbReference type="Proteomes" id="UP000095300">
    <property type="component" value="Unassembled WGS sequence"/>
</dbReference>
<keyword evidence="3 5" id="KW-1133">Transmembrane helix</keyword>
<keyword evidence="2 5" id="KW-0812">Transmembrane</keyword>
<keyword evidence="4 5" id="KW-0472">Membrane</keyword>
<dbReference type="OrthoDB" id="1684102at2759"/>
<feature type="transmembrane region" description="Helical" evidence="5">
    <location>
        <begin position="335"/>
        <end position="352"/>
    </location>
</feature>
<protein>
    <recommendedName>
        <fullName evidence="6">Amino acid transporter transmembrane domain-containing protein</fullName>
    </recommendedName>
</protein>
<feature type="transmembrane region" description="Helical" evidence="5">
    <location>
        <begin position="399"/>
        <end position="418"/>
    </location>
</feature>
<evidence type="ECO:0000256" key="4">
    <source>
        <dbReference type="ARBA" id="ARBA00023136"/>
    </source>
</evidence>
<evidence type="ECO:0000256" key="3">
    <source>
        <dbReference type="ARBA" id="ARBA00022989"/>
    </source>
</evidence>
<feature type="transmembrane region" description="Helical" evidence="5">
    <location>
        <begin position="147"/>
        <end position="163"/>
    </location>
</feature>
<evidence type="ECO:0000256" key="5">
    <source>
        <dbReference type="SAM" id="Phobius"/>
    </source>
</evidence>
<accession>A0A1I8P6F9</accession>